<dbReference type="NCBIfam" id="TIGR00023">
    <property type="entry name" value="glycerol-3-phosphate 1-O-acyltransferase PlsY"/>
    <property type="match status" value="1"/>
</dbReference>
<keyword evidence="3 10" id="KW-0808">Transferase</keyword>
<evidence type="ECO:0000256" key="2">
    <source>
        <dbReference type="ARBA" id="ARBA00022516"/>
    </source>
</evidence>
<dbReference type="Pfam" id="PF02660">
    <property type="entry name" value="G3P_acyltransf"/>
    <property type="match status" value="1"/>
</dbReference>
<reference evidence="11 12" key="1">
    <citation type="submission" date="2012-04" db="EMBL/GenBank/DDBJ databases">
        <title>The Genome Sequence of Bartonella quintana JK 68.</title>
        <authorList>
            <consortium name="The Broad Institute Genome Sequencing Platform"/>
            <consortium name="The Broad Institute Genome Sequencing Center for Infectious Disease"/>
            <person name="Feldgarden M."/>
            <person name="Kirby J."/>
            <person name="Kosoy M."/>
            <person name="Birtles R."/>
            <person name="Probert W.S."/>
            <person name="Chiaraviglio L."/>
            <person name="Walker B."/>
            <person name="Young S.K."/>
            <person name="Zeng Q."/>
            <person name="Gargeya S."/>
            <person name="Fitzgerald M."/>
            <person name="Haas B."/>
            <person name="Abouelleil A."/>
            <person name="Alvarado L."/>
            <person name="Arachchi H.M."/>
            <person name="Berlin A.M."/>
            <person name="Chapman S.B."/>
            <person name="Goldberg J."/>
            <person name="Griggs A."/>
            <person name="Gujja S."/>
            <person name="Hansen M."/>
            <person name="Howarth C."/>
            <person name="Imamovic A."/>
            <person name="Larimer J."/>
            <person name="McCowen C."/>
            <person name="Montmayeur A."/>
            <person name="Murphy C."/>
            <person name="Neiman D."/>
            <person name="Pearson M."/>
            <person name="Priest M."/>
            <person name="Roberts A."/>
            <person name="Saif S."/>
            <person name="Shea T."/>
            <person name="Sisk P."/>
            <person name="Sykes S."/>
            <person name="Wortman J."/>
            <person name="Nusbaum C."/>
            <person name="Birren B."/>
        </authorList>
    </citation>
    <scope>NUCLEOTIDE SEQUENCE [LARGE SCALE GENOMIC DNA]</scope>
    <source>
        <strain evidence="11 12">JK 68</strain>
    </source>
</reference>
<comment type="function">
    <text evidence="10">Catalyzes the transfer of an acyl group from acyl-phosphate (acyl-PO(4)) to glycerol-3-phosphate (G3P) to form lysophosphatidic acid (LPA). This enzyme utilizes acyl-phosphate as fatty acyl donor, but not acyl-CoA or acyl-ACP.</text>
</comment>
<dbReference type="HAMAP" id="MF_01043">
    <property type="entry name" value="PlsY"/>
    <property type="match status" value="1"/>
</dbReference>
<sequence length="211" mass="23603">MNESETLLQFYTWSIFLMSYLIGSIPFGLLFTRLAKLGDVRAIGSGNIGATNVLRTGNKKVATLTLLCDILKGTVVVLVIKFLNDPIENSIIISLVGFFAFLGHLFPIWLKFKGGKGVATYLGVCLGYYWPAAIVFIIVWIMFFILTRYSSLSALIAVIITPIFVYFSYPHLYAHCILVMMSIFVIIKHHANIARLLIGKESKIGTQNRDK</sequence>
<comment type="pathway">
    <text evidence="10">Lipid metabolism; phospholipid metabolism.</text>
</comment>
<evidence type="ECO:0000313" key="11">
    <source>
        <dbReference type="EMBL" id="KEC67076.1"/>
    </source>
</evidence>
<evidence type="ECO:0000256" key="4">
    <source>
        <dbReference type="ARBA" id="ARBA00022692"/>
    </source>
</evidence>
<keyword evidence="4 10" id="KW-0812">Transmembrane</keyword>
<feature type="transmembrane region" description="Helical" evidence="10">
    <location>
        <begin position="12"/>
        <end position="31"/>
    </location>
</feature>
<comment type="catalytic activity">
    <reaction evidence="10">
        <text>an acyl phosphate + sn-glycerol 3-phosphate = a 1-acyl-sn-glycero-3-phosphate + phosphate</text>
        <dbReference type="Rhea" id="RHEA:34075"/>
        <dbReference type="ChEBI" id="CHEBI:43474"/>
        <dbReference type="ChEBI" id="CHEBI:57597"/>
        <dbReference type="ChEBI" id="CHEBI:57970"/>
        <dbReference type="ChEBI" id="CHEBI:59918"/>
        <dbReference type="EC" id="2.3.1.275"/>
    </reaction>
</comment>
<evidence type="ECO:0000256" key="5">
    <source>
        <dbReference type="ARBA" id="ARBA00022989"/>
    </source>
</evidence>
<dbReference type="RefSeq" id="WP_011179394.1">
    <property type="nucleotide sequence ID" value="NZ_KL446932.1"/>
</dbReference>
<keyword evidence="9 10" id="KW-1208">Phospholipid metabolism</keyword>
<dbReference type="SMART" id="SM01207">
    <property type="entry name" value="G3P_acyltransf"/>
    <property type="match status" value="1"/>
</dbReference>
<evidence type="ECO:0000256" key="6">
    <source>
        <dbReference type="ARBA" id="ARBA00023098"/>
    </source>
</evidence>
<feature type="transmembrane region" description="Helical" evidence="10">
    <location>
        <begin position="61"/>
        <end position="83"/>
    </location>
</feature>
<dbReference type="PANTHER" id="PTHR30309:SF0">
    <property type="entry name" value="GLYCEROL-3-PHOSPHATE ACYLTRANSFERASE-RELATED"/>
    <property type="match status" value="1"/>
</dbReference>
<comment type="caution">
    <text evidence="11">The sequence shown here is derived from an EMBL/GenBank/DDBJ whole genome shotgun (WGS) entry which is preliminary data.</text>
</comment>
<feature type="transmembrane region" description="Helical" evidence="10">
    <location>
        <begin position="172"/>
        <end position="191"/>
    </location>
</feature>
<feature type="transmembrane region" description="Helical" evidence="10">
    <location>
        <begin position="149"/>
        <end position="167"/>
    </location>
</feature>
<protein>
    <recommendedName>
        <fullName evidence="10">Glycerol-3-phosphate acyltransferase</fullName>
    </recommendedName>
    <alternativeName>
        <fullName evidence="10">Acyl-PO4 G3P acyltransferase</fullName>
    </alternativeName>
    <alternativeName>
        <fullName evidence="10">Acyl-phosphate--glycerol-3-phosphate acyltransferase</fullName>
    </alternativeName>
    <alternativeName>
        <fullName evidence="10">G3P acyltransferase</fullName>
        <shortName evidence="10">GPAT</shortName>
        <ecNumber evidence="10">2.3.1.275</ecNumber>
    </alternativeName>
    <alternativeName>
        <fullName evidence="10">Lysophosphatidic acid synthase</fullName>
        <shortName evidence="10">LPA synthase</shortName>
    </alternativeName>
</protein>
<evidence type="ECO:0000256" key="10">
    <source>
        <dbReference type="HAMAP-Rule" id="MF_01043"/>
    </source>
</evidence>
<keyword evidence="2 10" id="KW-0444">Lipid biosynthesis</keyword>
<evidence type="ECO:0000256" key="8">
    <source>
        <dbReference type="ARBA" id="ARBA00023209"/>
    </source>
</evidence>
<feature type="transmembrane region" description="Helical" evidence="10">
    <location>
        <begin position="89"/>
        <end position="109"/>
    </location>
</feature>
<accession>A0ABR4SSR6</accession>
<keyword evidence="1 10" id="KW-1003">Cell membrane</keyword>
<evidence type="ECO:0000313" key="12">
    <source>
        <dbReference type="Proteomes" id="UP000027143"/>
    </source>
</evidence>
<gene>
    <name evidence="10" type="primary">plsY</name>
    <name evidence="11" type="ORF">O7U_00350</name>
</gene>
<dbReference type="EC" id="2.3.1.275" evidence="10"/>
<evidence type="ECO:0000256" key="7">
    <source>
        <dbReference type="ARBA" id="ARBA00023136"/>
    </source>
</evidence>
<dbReference type="EMBL" id="AHPD01000002">
    <property type="protein sequence ID" value="KEC67076.1"/>
    <property type="molecule type" value="Genomic_DNA"/>
</dbReference>
<dbReference type="PANTHER" id="PTHR30309">
    <property type="entry name" value="INNER MEMBRANE PROTEIN YGIH"/>
    <property type="match status" value="1"/>
</dbReference>
<comment type="similarity">
    <text evidence="10">Belongs to the PlsY family.</text>
</comment>
<comment type="subunit">
    <text evidence="10">Probably interacts with PlsX.</text>
</comment>
<keyword evidence="6 10" id="KW-0443">Lipid metabolism</keyword>
<dbReference type="GO" id="GO:0016746">
    <property type="term" value="F:acyltransferase activity"/>
    <property type="evidence" value="ECO:0007669"/>
    <property type="project" value="UniProtKB-KW"/>
</dbReference>
<proteinExistence type="inferred from homology"/>
<keyword evidence="5 10" id="KW-1133">Transmembrane helix</keyword>
<keyword evidence="11" id="KW-0012">Acyltransferase</keyword>
<keyword evidence="7 10" id="KW-0472">Membrane</keyword>
<dbReference type="InterPro" id="IPR003811">
    <property type="entry name" value="G3P_acylTferase_PlsY"/>
</dbReference>
<feature type="transmembrane region" description="Helical" evidence="10">
    <location>
        <begin position="121"/>
        <end position="143"/>
    </location>
</feature>
<comment type="subcellular location">
    <subcellularLocation>
        <location evidence="10">Cell membrane</location>
        <topology evidence="10">Multi-pass membrane protein</topology>
    </subcellularLocation>
</comment>
<name>A0ABR4SSR6_BARQI</name>
<dbReference type="Proteomes" id="UP000027143">
    <property type="component" value="Unassembled WGS sequence"/>
</dbReference>
<evidence type="ECO:0000256" key="3">
    <source>
        <dbReference type="ARBA" id="ARBA00022679"/>
    </source>
</evidence>
<evidence type="ECO:0000256" key="1">
    <source>
        <dbReference type="ARBA" id="ARBA00022475"/>
    </source>
</evidence>
<organism evidence="11 12">
    <name type="scientific">Bartonella quintana JK 68</name>
    <dbReference type="NCBI Taxonomy" id="1134503"/>
    <lineage>
        <taxon>Bacteria</taxon>
        <taxon>Pseudomonadati</taxon>
        <taxon>Pseudomonadota</taxon>
        <taxon>Alphaproteobacteria</taxon>
        <taxon>Hyphomicrobiales</taxon>
        <taxon>Bartonellaceae</taxon>
        <taxon>Bartonella</taxon>
    </lineage>
</organism>
<keyword evidence="12" id="KW-1185">Reference proteome</keyword>
<evidence type="ECO:0000256" key="9">
    <source>
        <dbReference type="ARBA" id="ARBA00023264"/>
    </source>
</evidence>
<keyword evidence="8 10" id="KW-0594">Phospholipid biosynthesis</keyword>